<feature type="transmembrane region" description="Helical" evidence="1">
    <location>
        <begin position="127"/>
        <end position="146"/>
    </location>
</feature>
<keyword evidence="1" id="KW-1133">Transmembrane helix</keyword>
<keyword evidence="1" id="KW-0472">Membrane</keyword>
<protein>
    <submittedName>
        <fullName evidence="2">DUF6057 family protein</fullName>
    </submittedName>
</protein>
<dbReference type="Proteomes" id="UP001163821">
    <property type="component" value="Unassembled WGS sequence"/>
</dbReference>
<dbReference type="Pfam" id="PF19529">
    <property type="entry name" value="DUF6057"/>
    <property type="match status" value="1"/>
</dbReference>
<dbReference type="InterPro" id="IPR045692">
    <property type="entry name" value="DUF6057"/>
</dbReference>
<evidence type="ECO:0000256" key="1">
    <source>
        <dbReference type="SAM" id="Phobius"/>
    </source>
</evidence>
<reference evidence="2" key="1">
    <citation type="submission" date="2022-10" db="EMBL/GenBank/DDBJ databases">
        <title>Gaoshiqiia sediminis gen. nov., sp. nov., isolated from coastal sediment.</title>
        <authorList>
            <person name="Yu W.X."/>
            <person name="Mu D.S."/>
            <person name="Du J.Z."/>
            <person name="Liang Y.Q."/>
        </authorList>
    </citation>
    <scope>NUCLEOTIDE SEQUENCE</scope>
    <source>
        <strain evidence="2">A06</strain>
    </source>
</reference>
<evidence type="ECO:0000313" key="3">
    <source>
        <dbReference type="Proteomes" id="UP001163821"/>
    </source>
</evidence>
<organism evidence="2 3">
    <name type="scientific">Gaoshiqia sediminis</name>
    <dbReference type="NCBI Taxonomy" id="2986998"/>
    <lineage>
        <taxon>Bacteria</taxon>
        <taxon>Pseudomonadati</taxon>
        <taxon>Bacteroidota</taxon>
        <taxon>Bacteroidia</taxon>
        <taxon>Marinilabiliales</taxon>
        <taxon>Prolixibacteraceae</taxon>
        <taxon>Gaoshiqia</taxon>
    </lineage>
</organism>
<sequence>MMTVKNDKTHWVYGSALVLLSFVFFQSFYAYHLFFKEQVQLFLYSAEYFLTYFDKPGWLARFAGDFLTQFFYLRGGGPAVLSALFLIEWLLITKILRQINHSSTPYLWALIPVGMDWVLHTRLSHPVSVSAGTILVLLFFLAYRCISNHKIAFIAGILLLFATYWLAGSAMYILLILLVLPANKNHRFPLYKQLVLVLLASFIPYLFYQKYLLTLQQAYLFPANQPSSLLLAASILLAVLFDFSTKNIQQNHYRILRFGLPPFILILVAFGLKSMANFNLEKILSLDSETYFGHPDQVLRLSEKYQLNNRYTAYYTNLALAQSGQLPEKLMEVYQPASDGLFLPVSQHENWLTILFSNEAFYLVGDMNMAQHSAMLGMTFSPYHRSSRMVKRLADINLVTGDYPAAAKYLRMLNKTLLHKKWATDRLNLIRNGESPNWLIRKRQQIAQTDSLRKAYDHLPSVQFLVGQNPENTIARDYLLCHLLLNKEIGAFRQLYDRYARQQNLPLPSAYSEALLVSLFQAGASQDELASYNIPSRKIREFINYSNLYERSGGNPEKLVELYGKSYWFYYHFATKTAMEP</sequence>
<evidence type="ECO:0000313" key="2">
    <source>
        <dbReference type="EMBL" id="MCW0483077.1"/>
    </source>
</evidence>
<accession>A0AA42C9Z0</accession>
<name>A0AA42C9Z0_9BACT</name>
<keyword evidence="1" id="KW-0812">Transmembrane</keyword>
<proteinExistence type="predicted"/>
<feature type="transmembrane region" description="Helical" evidence="1">
    <location>
        <begin position="152"/>
        <end position="178"/>
    </location>
</feature>
<keyword evidence="3" id="KW-1185">Reference proteome</keyword>
<feature type="transmembrane region" description="Helical" evidence="1">
    <location>
        <begin position="255"/>
        <end position="272"/>
    </location>
</feature>
<comment type="caution">
    <text evidence="2">The sequence shown here is derived from an EMBL/GenBank/DDBJ whole genome shotgun (WGS) entry which is preliminary data.</text>
</comment>
<feature type="transmembrane region" description="Helical" evidence="1">
    <location>
        <begin position="12"/>
        <end position="34"/>
    </location>
</feature>
<dbReference type="EMBL" id="JAPAAF010000011">
    <property type="protein sequence ID" value="MCW0483077.1"/>
    <property type="molecule type" value="Genomic_DNA"/>
</dbReference>
<dbReference type="RefSeq" id="WP_282591678.1">
    <property type="nucleotide sequence ID" value="NZ_JAPAAF010000011.1"/>
</dbReference>
<dbReference type="AlphaFoldDB" id="A0AA42C9Z0"/>
<feature type="transmembrane region" description="Helical" evidence="1">
    <location>
        <begin position="190"/>
        <end position="207"/>
    </location>
</feature>
<feature type="transmembrane region" description="Helical" evidence="1">
    <location>
        <begin position="71"/>
        <end position="92"/>
    </location>
</feature>
<feature type="transmembrane region" description="Helical" evidence="1">
    <location>
        <begin position="227"/>
        <end position="243"/>
    </location>
</feature>
<gene>
    <name evidence="2" type="ORF">N2K84_10075</name>
</gene>